<dbReference type="GO" id="GO:0005789">
    <property type="term" value="C:endoplasmic reticulum membrane"/>
    <property type="evidence" value="ECO:0007669"/>
    <property type="project" value="UniProtKB-SubCell"/>
</dbReference>
<dbReference type="EC" id="2.4.1.-" evidence="11"/>
<protein>
    <recommendedName>
        <fullName evidence="11">Mannosyltransferase</fullName>
        <ecNumber evidence="11">2.4.1.-</ecNumber>
    </recommendedName>
</protein>
<feature type="transmembrane region" description="Helical" evidence="11">
    <location>
        <begin position="209"/>
        <end position="227"/>
    </location>
</feature>
<comment type="caution">
    <text evidence="13">The sequence shown here is derived from an EMBL/GenBank/DDBJ whole genome shotgun (WGS) entry which is preliminary data.</text>
</comment>
<evidence type="ECO:0000256" key="6">
    <source>
        <dbReference type="ARBA" id="ARBA00022692"/>
    </source>
</evidence>
<evidence type="ECO:0000256" key="12">
    <source>
        <dbReference type="SAM" id="SignalP"/>
    </source>
</evidence>
<evidence type="ECO:0000313" key="14">
    <source>
        <dbReference type="Proteomes" id="UP001220324"/>
    </source>
</evidence>
<organism evidence="13 14">
    <name type="scientific">Penicillium frequentans</name>
    <dbReference type="NCBI Taxonomy" id="3151616"/>
    <lineage>
        <taxon>Eukaryota</taxon>
        <taxon>Fungi</taxon>
        <taxon>Dikarya</taxon>
        <taxon>Ascomycota</taxon>
        <taxon>Pezizomycotina</taxon>
        <taxon>Eurotiomycetes</taxon>
        <taxon>Eurotiomycetidae</taxon>
        <taxon>Eurotiales</taxon>
        <taxon>Aspergillaceae</taxon>
        <taxon>Penicillium</taxon>
    </lineage>
</organism>
<keyword evidence="6 11" id="KW-0812">Transmembrane</keyword>
<comment type="caution">
    <text evidence="11">Lacks conserved residue(s) required for the propagation of feature annotation.</text>
</comment>
<feature type="transmembrane region" description="Helical" evidence="11">
    <location>
        <begin position="347"/>
        <end position="366"/>
    </location>
</feature>
<dbReference type="AlphaFoldDB" id="A0AAD6GDS7"/>
<feature type="transmembrane region" description="Helical" evidence="11">
    <location>
        <begin position="168"/>
        <end position="197"/>
    </location>
</feature>
<proteinExistence type="inferred from homology"/>
<dbReference type="InterPro" id="IPR005599">
    <property type="entry name" value="GPI_mannosylTrfase"/>
</dbReference>
<dbReference type="PANTHER" id="PTHR22760">
    <property type="entry name" value="GLYCOSYLTRANSFERASE"/>
    <property type="match status" value="1"/>
</dbReference>
<keyword evidence="4 11" id="KW-0328">Glycosyltransferase</keyword>
<reference evidence="13 14" key="1">
    <citation type="journal article" date="2023" name="IMA Fungus">
        <title>Comparative genomic study of the Penicillium genus elucidates a diverse pangenome and 15 lateral gene transfer events.</title>
        <authorList>
            <person name="Petersen C."/>
            <person name="Sorensen T."/>
            <person name="Nielsen M.R."/>
            <person name="Sondergaard T.E."/>
            <person name="Sorensen J.L."/>
            <person name="Fitzpatrick D.A."/>
            <person name="Frisvad J.C."/>
            <person name="Nielsen K.L."/>
        </authorList>
    </citation>
    <scope>NUCLEOTIDE SEQUENCE [LARGE SCALE GENOMIC DNA]</scope>
    <source>
        <strain evidence="13 14">IBT 35679</strain>
    </source>
</reference>
<sequence>MWRRTYLLLLLIRVYFALSPSYLHPDEHFQGPEVFAGRIFEYPSKLTWEFTTDLPIRSVFPLWPIYDVPMSLLKWFYMEIGAGSPPPQLVYYALRGGMFLLSFVLEDWAIYELVPSPRHRRAAVVLVASSYVTWTYQTHTFSNSLETLLVTWGLVLIRRIVENKHTSFFSYAVLSFIAVVGVFNRITFPAFLLFPGLQLLPYFQRKPTSLVVFVGFGLLFTSIGIFIDTSFYRPTASFLDIVRHPIITPLNNILYNSDSSNLALHGLHPHHQHFVANLFQLLGPAYIAMILSLFSWSIVPPWMRNTRALSAVSATVLLSIFPHQEPRFLIPCVPLLLSCVRMHRSRIFLAVWIIFNAVMGFLMGVYHQGGVVPAQLAMRSIVENNSAAQGIKSHPDATVFWWKTYSPPHWLLGAQQGNHTGQIDTLDLMGIPGLEMIQQLEIAVPSCPNSSPVYLVAPSSATFLDQYSSPSSLSTPHSPNLQLYRLWSYSQHLNLDDLDFGDDGVLETLNRVIGRRGLGVWSVRRACK</sequence>
<keyword evidence="3" id="KW-0337">GPI-anchor biosynthesis</keyword>
<keyword evidence="7 11" id="KW-0256">Endoplasmic reticulum</keyword>
<evidence type="ECO:0000256" key="9">
    <source>
        <dbReference type="ARBA" id="ARBA00023136"/>
    </source>
</evidence>
<keyword evidence="8 11" id="KW-1133">Transmembrane helix</keyword>
<evidence type="ECO:0000256" key="8">
    <source>
        <dbReference type="ARBA" id="ARBA00022989"/>
    </source>
</evidence>
<dbReference type="GO" id="GO:0000026">
    <property type="term" value="F:alpha-1,2-mannosyltransferase activity"/>
    <property type="evidence" value="ECO:0007669"/>
    <property type="project" value="TreeGrafter"/>
</dbReference>
<keyword evidence="9 11" id="KW-0472">Membrane</keyword>
<evidence type="ECO:0000256" key="2">
    <source>
        <dbReference type="ARBA" id="ARBA00004687"/>
    </source>
</evidence>
<evidence type="ECO:0000256" key="5">
    <source>
        <dbReference type="ARBA" id="ARBA00022679"/>
    </source>
</evidence>
<feature type="signal peptide" evidence="12">
    <location>
        <begin position="1"/>
        <end position="17"/>
    </location>
</feature>
<comment type="similarity">
    <text evidence="10">Belongs to the glycosyltransferase 22 family. PIGZ subfamily.</text>
</comment>
<keyword evidence="5" id="KW-0808">Transferase</keyword>
<dbReference type="EMBL" id="JAQIZZ010000005">
    <property type="protein sequence ID" value="KAJ5540572.1"/>
    <property type="molecule type" value="Genomic_DNA"/>
</dbReference>
<gene>
    <name evidence="13" type="ORF">N7494_005648</name>
</gene>
<evidence type="ECO:0000256" key="3">
    <source>
        <dbReference type="ARBA" id="ARBA00022502"/>
    </source>
</evidence>
<feature type="transmembrane region" description="Helical" evidence="11">
    <location>
        <begin position="278"/>
        <end position="299"/>
    </location>
</feature>
<evidence type="ECO:0000313" key="13">
    <source>
        <dbReference type="EMBL" id="KAJ5540572.1"/>
    </source>
</evidence>
<comment type="pathway">
    <text evidence="2">Glycolipid biosynthesis; glycosylphosphatidylinositol-anchor biosynthesis.</text>
</comment>
<evidence type="ECO:0000256" key="1">
    <source>
        <dbReference type="ARBA" id="ARBA00004477"/>
    </source>
</evidence>
<evidence type="ECO:0000256" key="7">
    <source>
        <dbReference type="ARBA" id="ARBA00022824"/>
    </source>
</evidence>
<dbReference type="Proteomes" id="UP001220324">
    <property type="component" value="Unassembled WGS sequence"/>
</dbReference>
<evidence type="ECO:0000256" key="11">
    <source>
        <dbReference type="RuleBase" id="RU363075"/>
    </source>
</evidence>
<keyword evidence="12" id="KW-0732">Signal</keyword>
<name>A0AAD6GDS7_9EURO</name>
<evidence type="ECO:0000256" key="10">
    <source>
        <dbReference type="ARBA" id="ARBA00038466"/>
    </source>
</evidence>
<dbReference type="Pfam" id="PF03901">
    <property type="entry name" value="Glyco_transf_22"/>
    <property type="match status" value="1"/>
</dbReference>
<accession>A0AAD6GDS7</accession>
<keyword evidence="14" id="KW-1185">Reference proteome</keyword>
<evidence type="ECO:0000256" key="4">
    <source>
        <dbReference type="ARBA" id="ARBA00022676"/>
    </source>
</evidence>
<comment type="subcellular location">
    <subcellularLocation>
        <location evidence="1 11">Endoplasmic reticulum membrane</location>
        <topology evidence="1 11">Multi-pass membrane protein</topology>
    </subcellularLocation>
</comment>
<dbReference type="GO" id="GO:0006506">
    <property type="term" value="P:GPI anchor biosynthetic process"/>
    <property type="evidence" value="ECO:0007669"/>
    <property type="project" value="UniProtKB-KW"/>
</dbReference>
<feature type="chain" id="PRO_5042163347" description="Mannosyltransferase" evidence="12">
    <location>
        <begin position="18"/>
        <end position="528"/>
    </location>
</feature>
<dbReference type="PANTHER" id="PTHR22760:SF3">
    <property type="entry name" value="GPI MANNOSYLTRANSFERASE 4"/>
    <property type="match status" value="1"/>
</dbReference>